<feature type="transmembrane region" description="Helical" evidence="2">
    <location>
        <begin position="179"/>
        <end position="199"/>
    </location>
</feature>
<feature type="compositionally biased region" description="Polar residues" evidence="1">
    <location>
        <begin position="660"/>
        <end position="673"/>
    </location>
</feature>
<evidence type="ECO:0000313" key="3">
    <source>
        <dbReference type="EMBL" id="CZR58194.1"/>
    </source>
</evidence>
<dbReference type="STRING" id="576137.A0A1L7WZJ5"/>
<gene>
    <name evidence="3" type="ORF">PAC_08085</name>
</gene>
<name>A0A1L7WZJ5_9HELO</name>
<dbReference type="OrthoDB" id="3021074at2759"/>
<dbReference type="AlphaFoldDB" id="A0A1L7WZJ5"/>
<keyword evidence="2" id="KW-0472">Membrane</keyword>
<evidence type="ECO:0000256" key="1">
    <source>
        <dbReference type="SAM" id="MobiDB-lite"/>
    </source>
</evidence>
<dbReference type="Proteomes" id="UP000184330">
    <property type="component" value="Unassembled WGS sequence"/>
</dbReference>
<feature type="compositionally biased region" description="Low complexity" evidence="1">
    <location>
        <begin position="633"/>
        <end position="644"/>
    </location>
</feature>
<keyword evidence="4" id="KW-1185">Reference proteome</keyword>
<feature type="transmembrane region" description="Helical" evidence="2">
    <location>
        <begin position="444"/>
        <end position="463"/>
    </location>
</feature>
<accession>A0A1L7WZJ5</accession>
<protein>
    <submittedName>
        <fullName evidence="3">Uncharacterized protein</fullName>
    </submittedName>
</protein>
<reference evidence="3 4" key="1">
    <citation type="submission" date="2016-03" db="EMBL/GenBank/DDBJ databases">
        <authorList>
            <person name="Ploux O."/>
        </authorList>
    </citation>
    <scope>NUCLEOTIDE SEQUENCE [LARGE SCALE GENOMIC DNA]</scope>
    <source>
        <strain evidence="3 4">UAMH 11012</strain>
    </source>
</reference>
<feature type="region of interest" description="Disordered" evidence="1">
    <location>
        <begin position="580"/>
        <end position="673"/>
    </location>
</feature>
<organism evidence="3 4">
    <name type="scientific">Phialocephala subalpina</name>
    <dbReference type="NCBI Taxonomy" id="576137"/>
    <lineage>
        <taxon>Eukaryota</taxon>
        <taxon>Fungi</taxon>
        <taxon>Dikarya</taxon>
        <taxon>Ascomycota</taxon>
        <taxon>Pezizomycotina</taxon>
        <taxon>Leotiomycetes</taxon>
        <taxon>Helotiales</taxon>
        <taxon>Mollisiaceae</taxon>
        <taxon>Phialocephala</taxon>
        <taxon>Phialocephala fortinii species complex</taxon>
    </lineage>
</organism>
<dbReference type="EMBL" id="FJOG01000011">
    <property type="protein sequence ID" value="CZR58194.1"/>
    <property type="molecule type" value="Genomic_DNA"/>
</dbReference>
<proteinExistence type="predicted"/>
<feature type="transmembrane region" description="Helical" evidence="2">
    <location>
        <begin position="394"/>
        <end position="424"/>
    </location>
</feature>
<feature type="transmembrane region" description="Helical" evidence="2">
    <location>
        <begin position="312"/>
        <end position="330"/>
    </location>
</feature>
<feature type="transmembrane region" description="Helical" evidence="2">
    <location>
        <begin position="211"/>
        <end position="230"/>
    </location>
</feature>
<sequence length="673" mass="74111">MALSVPVNSTILYLNDLRNGSLFSQIQYNLSSIAAVYPGNTADQGLNLTVLANNVASIAFNVGGFMVPSDSGYLPDSLAGTFALAETLFDPNLSRVAVTCVYPISGQYDTLSRALFYVLMIFSLVFRRHIWISVAALGTAMTYAAVSAVHLFALSSRFSFNADAESSTTSAQPFADIDFVGILPNLTASAIMLTPILLWSTTVRKNDAQSIVVWWGILIFAALVCLLVNWNSFNLDSLESFAICAKDCIPESDLESYTLPFGVYQSCGCIDFCGTLSPTAPMRKGASMVPWFDALKSKKIVDTPGYQTLFDINIVALAFIAIYGIMGLIVSRWSPDEVRNGIFRFCNSDIRLWIKVIFQGKREAHWLAKFNLTKKRDEIVPFKKKSLWKKCKYIWAKTIATLFSLTAGATAIICPAVFVSSVVANEILLQSYPVSEHSDAVGAWGTWVGAALVLIAAVINKYAGSWVRTLKVVVTTLYHFVMYSKADREELFPKKKGESVGSRFSKFGKVIISPPVHAGFSMYRGFWTLKTTILFFLKWWKDTEKESQKRGETIQKEWETALPEKPKCHCHVCKHDEGRLKENEKVTQTSDDDATHASLSSALLPGGASTPVLTSSTSSLPLKTMAMDVDEMPSSNSPTNGTNNQARPPSPPNIPLPTPRSTFARQNTDQDMV</sequence>
<feature type="compositionally biased region" description="Low complexity" evidence="1">
    <location>
        <begin position="597"/>
        <end position="622"/>
    </location>
</feature>
<feature type="transmembrane region" description="Helical" evidence="2">
    <location>
        <begin position="130"/>
        <end position="153"/>
    </location>
</feature>
<evidence type="ECO:0000256" key="2">
    <source>
        <dbReference type="SAM" id="Phobius"/>
    </source>
</evidence>
<feature type="compositionally biased region" description="Pro residues" evidence="1">
    <location>
        <begin position="648"/>
        <end position="658"/>
    </location>
</feature>
<evidence type="ECO:0000313" key="4">
    <source>
        <dbReference type="Proteomes" id="UP000184330"/>
    </source>
</evidence>
<keyword evidence="2" id="KW-1133">Transmembrane helix</keyword>
<keyword evidence="2" id="KW-0812">Transmembrane</keyword>